<evidence type="ECO:0000313" key="2">
    <source>
        <dbReference type="EMBL" id="MDQ0745852.1"/>
    </source>
</evidence>
<sequence length="121" mass="13671">MIGAQLNVTEARHRLARKIFFGQRGELRQHYREGMEDQLGALGLPLNSVELFNSLYSDAAVKQLAADGFPVTDELLARLSPLQYDHINFLGRYAFTRPAAPGRRQLRDLHSDDDTDDGEDE</sequence>
<dbReference type="Proteomes" id="UP001232755">
    <property type="component" value="Unassembled WGS sequence"/>
</dbReference>
<dbReference type="EMBL" id="JAUSYP010000001">
    <property type="protein sequence ID" value="MDQ0745852.1"/>
    <property type="molecule type" value="Genomic_DNA"/>
</dbReference>
<dbReference type="RefSeq" id="WP_307172991.1">
    <property type="nucleotide sequence ID" value="NZ_JAUSYP010000001.1"/>
</dbReference>
<comment type="caution">
    <text evidence="2">The sequence shown here is derived from an EMBL/GenBank/DDBJ whole genome shotgun (WGS) entry which is preliminary data.</text>
</comment>
<protein>
    <recommendedName>
        <fullName evidence="1">Tn3 transposase DDE domain-containing protein</fullName>
    </recommendedName>
</protein>
<feature type="domain" description="Tn3 transposase DDE" evidence="1">
    <location>
        <begin position="2"/>
        <end position="93"/>
    </location>
</feature>
<keyword evidence="3" id="KW-1185">Reference proteome</keyword>
<dbReference type="Pfam" id="PF01526">
    <property type="entry name" value="DDE_Tnp_Tn3"/>
    <property type="match status" value="1"/>
</dbReference>
<name>A0ABU0QEN8_9ACTN</name>
<reference evidence="2 3" key="1">
    <citation type="submission" date="2023-07" db="EMBL/GenBank/DDBJ databases">
        <title>Comparative genomics of wheat-associated soil bacteria to identify genetic determinants of phenazine resistance.</title>
        <authorList>
            <person name="Mouncey N."/>
        </authorList>
    </citation>
    <scope>NUCLEOTIDE SEQUENCE [LARGE SCALE GENOMIC DNA]</scope>
    <source>
        <strain evidence="2 3">B3I12</strain>
    </source>
</reference>
<evidence type="ECO:0000313" key="3">
    <source>
        <dbReference type="Proteomes" id="UP001232755"/>
    </source>
</evidence>
<gene>
    <name evidence="2" type="ORF">QF034_000083</name>
</gene>
<dbReference type="InterPro" id="IPR002513">
    <property type="entry name" value="Tn3_Tnp_DDE_dom"/>
</dbReference>
<proteinExistence type="predicted"/>
<accession>A0ABU0QEN8</accession>
<evidence type="ECO:0000259" key="1">
    <source>
        <dbReference type="Pfam" id="PF01526"/>
    </source>
</evidence>
<organism evidence="2 3">
    <name type="scientific">Streptomyces africanus</name>
    <dbReference type="NCBI Taxonomy" id="231024"/>
    <lineage>
        <taxon>Bacteria</taxon>
        <taxon>Bacillati</taxon>
        <taxon>Actinomycetota</taxon>
        <taxon>Actinomycetes</taxon>
        <taxon>Kitasatosporales</taxon>
        <taxon>Streptomycetaceae</taxon>
        <taxon>Streptomyces</taxon>
    </lineage>
</organism>